<dbReference type="SUPFAM" id="SSF51735">
    <property type="entry name" value="NAD(P)-binding Rossmann-fold domains"/>
    <property type="match status" value="1"/>
</dbReference>
<name>A0A4Z0LWG7_9GAMM</name>
<dbReference type="PANTHER" id="PTHR43355">
    <property type="entry name" value="FLAVIN REDUCTASE (NADPH)"/>
    <property type="match status" value="1"/>
</dbReference>
<comment type="caution">
    <text evidence="2">The sequence shown here is derived from an EMBL/GenBank/DDBJ whole genome shotgun (WGS) entry which is preliminary data.</text>
</comment>
<dbReference type="AlphaFoldDB" id="A0A4Z0LWG7"/>
<protein>
    <submittedName>
        <fullName evidence="2">NAD-dependent epimerase/dehydratase family protein</fullName>
    </submittedName>
</protein>
<evidence type="ECO:0000313" key="3">
    <source>
        <dbReference type="Proteomes" id="UP000298050"/>
    </source>
</evidence>
<sequence>MKILVVGATGMVGSQIVKELSERGHETTLASRSGGEGVLKLDASDVQQLTAAAIGHDVVVFAVSPPRDGSDTIEPTMKLGHAMIAASHQANVQRLMVVGGAGSLLLPDGSRLCDAATFPPEYKAEAIAHLMLLEKLRTEATEINWTYISPAAAFSPGERTGKFVVGGDSFMTNAAGESYISVEDFAIMLVNELEHQSVSKQRLSVVGV</sequence>
<gene>
    <name evidence="2" type="ORF">E4634_17900</name>
</gene>
<reference evidence="2 3" key="1">
    <citation type="submission" date="2019-04" db="EMBL/GenBank/DDBJ databases">
        <title>Taxonomy of novel Haliea sp. from mangrove soil of West Coast of India.</title>
        <authorList>
            <person name="Verma A."/>
            <person name="Kumar P."/>
            <person name="Krishnamurthi S."/>
        </authorList>
    </citation>
    <scope>NUCLEOTIDE SEQUENCE [LARGE SCALE GENOMIC DNA]</scope>
    <source>
        <strain evidence="2 3">SAOS-164</strain>
    </source>
</reference>
<organism evidence="2 3">
    <name type="scientific">Mangrovimicrobium sediminis</name>
    <dbReference type="NCBI Taxonomy" id="2562682"/>
    <lineage>
        <taxon>Bacteria</taxon>
        <taxon>Pseudomonadati</taxon>
        <taxon>Pseudomonadota</taxon>
        <taxon>Gammaproteobacteria</taxon>
        <taxon>Cellvibrionales</taxon>
        <taxon>Halieaceae</taxon>
        <taxon>Mangrovimicrobium</taxon>
    </lineage>
</organism>
<dbReference type="OrthoDB" id="7352421at2"/>
<dbReference type="Pfam" id="PF13460">
    <property type="entry name" value="NAD_binding_10"/>
    <property type="match status" value="1"/>
</dbReference>
<dbReference type="Gene3D" id="3.40.50.720">
    <property type="entry name" value="NAD(P)-binding Rossmann-like Domain"/>
    <property type="match status" value="1"/>
</dbReference>
<accession>A0A4Z0LWG7</accession>
<dbReference type="Proteomes" id="UP000298050">
    <property type="component" value="Unassembled WGS sequence"/>
</dbReference>
<keyword evidence="3" id="KW-1185">Reference proteome</keyword>
<dbReference type="InterPro" id="IPR036291">
    <property type="entry name" value="NAD(P)-bd_dom_sf"/>
</dbReference>
<proteinExistence type="predicted"/>
<dbReference type="InterPro" id="IPR051606">
    <property type="entry name" value="Polyketide_Oxido-like"/>
</dbReference>
<evidence type="ECO:0000313" key="2">
    <source>
        <dbReference type="EMBL" id="TGD71621.1"/>
    </source>
</evidence>
<dbReference type="GO" id="GO:0016646">
    <property type="term" value="F:oxidoreductase activity, acting on the CH-NH group of donors, NAD or NADP as acceptor"/>
    <property type="evidence" value="ECO:0007669"/>
    <property type="project" value="TreeGrafter"/>
</dbReference>
<evidence type="ECO:0000259" key="1">
    <source>
        <dbReference type="Pfam" id="PF13460"/>
    </source>
</evidence>
<dbReference type="EMBL" id="SRLE01000013">
    <property type="protein sequence ID" value="TGD71621.1"/>
    <property type="molecule type" value="Genomic_DNA"/>
</dbReference>
<feature type="domain" description="NAD(P)-binding" evidence="1">
    <location>
        <begin position="7"/>
        <end position="195"/>
    </location>
</feature>
<dbReference type="PANTHER" id="PTHR43355:SF2">
    <property type="entry name" value="FLAVIN REDUCTASE (NADPH)"/>
    <property type="match status" value="1"/>
</dbReference>
<dbReference type="InterPro" id="IPR016040">
    <property type="entry name" value="NAD(P)-bd_dom"/>
</dbReference>